<accession>A0A397WCD7</accession>
<dbReference type="AlphaFoldDB" id="A0A397WCD7"/>
<comment type="caution">
    <text evidence="2">The sequence shown here is derived from an EMBL/GenBank/DDBJ whole genome shotgun (WGS) entry which is preliminary data.</text>
</comment>
<evidence type="ECO:0000256" key="1">
    <source>
        <dbReference type="SAM" id="MobiDB-lite"/>
    </source>
</evidence>
<feature type="compositionally biased region" description="Basic and acidic residues" evidence="1">
    <location>
        <begin position="169"/>
        <end position="194"/>
    </location>
</feature>
<dbReference type="Proteomes" id="UP000266673">
    <property type="component" value="Unassembled WGS sequence"/>
</dbReference>
<proteinExistence type="predicted"/>
<name>A0A397WCD7_9GLOM</name>
<feature type="region of interest" description="Disordered" evidence="1">
    <location>
        <begin position="169"/>
        <end position="204"/>
    </location>
</feature>
<protein>
    <submittedName>
        <fullName evidence="2">Uncharacterized protein</fullName>
    </submittedName>
</protein>
<dbReference type="EMBL" id="QKWP01000030">
    <property type="protein sequence ID" value="RIB29746.1"/>
    <property type="molecule type" value="Genomic_DNA"/>
</dbReference>
<sequence length="204" mass="24019">MYSEIEEFSRMDKLVENSNIFKKKIFQIAEAIIKQQQDVLKKDKRQLAKKEISEKKIKFIELDISKSDATKIKYEDNSHTRKINLELNLIRETSQQNINKGNNIRIQDTAIEQTELTIKQRDLKIQRTHKGLASDKYKKILLEQECGTIDYGIEEILSQNEFISEESHLQEGYRMEEDKTKDGHKDIYINHTESRNGQGQNTEQ</sequence>
<feature type="compositionally biased region" description="Polar residues" evidence="1">
    <location>
        <begin position="195"/>
        <end position="204"/>
    </location>
</feature>
<gene>
    <name evidence="2" type="ORF">C2G38_2154557</name>
</gene>
<evidence type="ECO:0000313" key="3">
    <source>
        <dbReference type="Proteomes" id="UP000266673"/>
    </source>
</evidence>
<evidence type="ECO:0000313" key="2">
    <source>
        <dbReference type="EMBL" id="RIB29746.1"/>
    </source>
</evidence>
<keyword evidence="3" id="KW-1185">Reference proteome</keyword>
<reference evidence="2 3" key="1">
    <citation type="submission" date="2018-06" db="EMBL/GenBank/DDBJ databases">
        <title>Comparative genomics reveals the genomic features of Rhizophagus irregularis, R. cerebriforme, R. diaphanum and Gigaspora rosea, and their symbiotic lifestyle signature.</title>
        <authorList>
            <person name="Morin E."/>
            <person name="San Clemente H."/>
            <person name="Chen E.C.H."/>
            <person name="De La Providencia I."/>
            <person name="Hainaut M."/>
            <person name="Kuo A."/>
            <person name="Kohler A."/>
            <person name="Murat C."/>
            <person name="Tang N."/>
            <person name="Roy S."/>
            <person name="Loubradou J."/>
            <person name="Henrissat B."/>
            <person name="Grigoriev I.V."/>
            <person name="Corradi N."/>
            <person name="Roux C."/>
            <person name="Martin F.M."/>
        </authorList>
    </citation>
    <scope>NUCLEOTIDE SEQUENCE [LARGE SCALE GENOMIC DNA]</scope>
    <source>
        <strain evidence="2 3">DAOM 194757</strain>
    </source>
</reference>
<organism evidence="2 3">
    <name type="scientific">Gigaspora rosea</name>
    <dbReference type="NCBI Taxonomy" id="44941"/>
    <lineage>
        <taxon>Eukaryota</taxon>
        <taxon>Fungi</taxon>
        <taxon>Fungi incertae sedis</taxon>
        <taxon>Mucoromycota</taxon>
        <taxon>Glomeromycotina</taxon>
        <taxon>Glomeromycetes</taxon>
        <taxon>Diversisporales</taxon>
        <taxon>Gigasporaceae</taxon>
        <taxon>Gigaspora</taxon>
    </lineage>
</organism>